<dbReference type="SUPFAM" id="SSF103032">
    <property type="entry name" value="Hypothetical protein YwqG"/>
    <property type="match status" value="1"/>
</dbReference>
<comment type="caution">
    <text evidence="1">The sequence shown here is derived from an EMBL/GenBank/DDBJ whole genome shotgun (WGS) entry which is preliminary data.</text>
</comment>
<dbReference type="Pfam" id="PF09234">
    <property type="entry name" value="DUF1963"/>
    <property type="match status" value="1"/>
</dbReference>
<name>A0ABP8ITH8_9BACT</name>
<dbReference type="EMBL" id="BAABHA010000001">
    <property type="protein sequence ID" value="GAA4372319.1"/>
    <property type="molecule type" value="Genomic_DNA"/>
</dbReference>
<accession>A0ABP8ITH8</accession>
<protein>
    <recommendedName>
        <fullName evidence="3">DUF1963 domain-containing protein</fullName>
    </recommendedName>
</protein>
<dbReference type="Gene3D" id="2.30.320.10">
    <property type="entry name" value="YwqG-like"/>
    <property type="match status" value="1"/>
</dbReference>
<dbReference type="InterPro" id="IPR035948">
    <property type="entry name" value="YwqG-like_sf"/>
</dbReference>
<proteinExistence type="predicted"/>
<sequence length="262" mass="29033">MWGWLKRWAEKPAAVAEKGKPGHVVSRADILAWREAARRPLWLPLTQAGQSDTNPNRFGGTPSLAAGETWPCCQTCGAVMPLFLQLDTGSLPTGAPLAKEGSAGLLQLFGCRQKSCLAFTQDGSALARVLPVAPRYPTYSTVRTAVLAPNTITGWQAETQEPTSDEWDEANGQLPPDFTDDDDAVDYPWFRNGRSRDKLGGWPDWVQFPEYSTCRVCERPHTLVFQLESEENLDFVFGDVGTAYLTYCAQHPDELTFSWQCS</sequence>
<evidence type="ECO:0008006" key="3">
    <source>
        <dbReference type="Google" id="ProtNLM"/>
    </source>
</evidence>
<evidence type="ECO:0000313" key="1">
    <source>
        <dbReference type="EMBL" id="GAA4372319.1"/>
    </source>
</evidence>
<gene>
    <name evidence="1" type="ORF">GCM10023186_01690</name>
</gene>
<dbReference type="PANTHER" id="PTHR36436:SF6">
    <property type="entry name" value="SLL5081 PROTEIN"/>
    <property type="match status" value="1"/>
</dbReference>
<evidence type="ECO:0000313" key="2">
    <source>
        <dbReference type="Proteomes" id="UP001500454"/>
    </source>
</evidence>
<dbReference type="InterPro" id="IPR015315">
    <property type="entry name" value="DUF1963"/>
</dbReference>
<reference evidence="2" key="1">
    <citation type="journal article" date="2019" name="Int. J. Syst. Evol. Microbiol.">
        <title>The Global Catalogue of Microorganisms (GCM) 10K type strain sequencing project: providing services to taxonomists for standard genome sequencing and annotation.</title>
        <authorList>
            <consortium name="The Broad Institute Genomics Platform"/>
            <consortium name="The Broad Institute Genome Sequencing Center for Infectious Disease"/>
            <person name="Wu L."/>
            <person name="Ma J."/>
        </authorList>
    </citation>
    <scope>NUCLEOTIDE SEQUENCE [LARGE SCALE GENOMIC DNA]</scope>
    <source>
        <strain evidence="2">JCM 17924</strain>
    </source>
</reference>
<keyword evidence="2" id="KW-1185">Reference proteome</keyword>
<dbReference type="PANTHER" id="PTHR36436">
    <property type="entry name" value="SLL5081 PROTEIN"/>
    <property type="match status" value="1"/>
</dbReference>
<organism evidence="1 2">
    <name type="scientific">Hymenobacter koreensis</name>
    <dbReference type="NCBI Taxonomy" id="1084523"/>
    <lineage>
        <taxon>Bacteria</taxon>
        <taxon>Pseudomonadati</taxon>
        <taxon>Bacteroidota</taxon>
        <taxon>Cytophagia</taxon>
        <taxon>Cytophagales</taxon>
        <taxon>Hymenobacteraceae</taxon>
        <taxon>Hymenobacter</taxon>
    </lineage>
</organism>
<dbReference type="Proteomes" id="UP001500454">
    <property type="component" value="Unassembled WGS sequence"/>
</dbReference>